<organism evidence="1 2">
    <name type="scientific">Mangrovimicrobium sediminis</name>
    <dbReference type="NCBI Taxonomy" id="2562682"/>
    <lineage>
        <taxon>Bacteria</taxon>
        <taxon>Pseudomonadati</taxon>
        <taxon>Pseudomonadota</taxon>
        <taxon>Gammaproteobacteria</taxon>
        <taxon>Cellvibrionales</taxon>
        <taxon>Halieaceae</taxon>
        <taxon>Mangrovimicrobium</taxon>
    </lineage>
</organism>
<dbReference type="InterPro" id="IPR027417">
    <property type="entry name" value="P-loop_NTPase"/>
</dbReference>
<dbReference type="RefSeq" id="WP_135446255.1">
    <property type="nucleotide sequence ID" value="NZ_SRLE01000014.1"/>
</dbReference>
<evidence type="ECO:0000313" key="1">
    <source>
        <dbReference type="EMBL" id="TGD71363.1"/>
    </source>
</evidence>
<reference evidence="1 2" key="1">
    <citation type="submission" date="2019-04" db="EMBL/GenBank/DDBJ databases">
        <title>Taxonomy of novel Haliea sp. from mangrove soil of West Coast of India.</title>
        <authorList>
            <person name="Verma A."/>
            <person name="Kumar P."/>
            <person name="Krishnamurthi S."/>
        </authorList>
    </citation>
    <scope>NUCLEOTIDE SEQUENCE [LARGE SCALE GENOMIC DNA]</scope>
    <source>
        <strain evidence="1 2">SAOS-164</strain>
    </source>
</reference>
<sequence length="939" mass="104418">MNRQLILHMGFHKTGTTSIQKACRINAQRLGEAGIYYPEFVFEGVQYNRNHSIPVYSMFSERPEEFPRNLLIGHDVIAANTCFRQQLEQALHCSESRLVLSGEAISLLSAVELTSLKQFVEAAGWEVRAVVYLRRPATFFSSWFAQRSRLGDDPAKTNEAQKIIERVSAVRSVFPAVEFYSFEQVCEQHGSSVRHFFRLLDLPDELADAADWLNRSPSTQAVRLMQSISAEYPSIVRGKKSPYRNRNDTAPLLKVSGEKFRFNQGELVEVLPQIEQLNGWLLENLGPEFCDTDGVPEPGDCAWSDRQLDELAGALPGLPEHFLQPIQHYLTAEAGLTDEQRVRVEQMIAEASAPERLCRNVLSAHARTLRKLAAALEPHDPPRARNLMQLASLGRPGAIDVAHQLTGLDRRLASAEATSVACDPKIYREVLGEHTGTLRELAGELEPLAPTLASELAQLADRGRRRGALLRNLLATLTNRRGRAEPVPKLYLHIGLPKTGTTYLQNCFEWFEKQSQFSCVSYPLLATHESFLTIHSGNGVEVGHYLSPRLNPEFRLEVLHEKIDRLLQRVQDPDRSVLVSSEFFSTAPADRAGAMTDYFARLGYEVEIIVIGRPLVEQLFSAYMQCVKRDAVARPFDAWVGDVARRLPASYIQNVAAYMPPVHVLPFDRTTLLPRVLELIGEDAALWQLAETATVNRSLTRGELNLLVEVNRVYDDPRLATRISNRLIADHPERQSAPITDAELAATRAAIAAIEPPLASYREPVEAALVETFLAEPHVLSSADPAVEPDAHVDPDSLRIALEVIGEYTGGADHVDSAGAAAAPLDKDAARQLEALCKPHVDAFRELAIAIEDIDPRISRDFMQFAQHGRPNGEVINRRLQRYRREIPALPAADTGPAAAAIEKIRPHADFLRQFSKALEASFPEHAGVLSGYVEICGA</sequence>
<keyword evidence="2" id="KW-1185">Reference proteome</keyword>
<protein>
    <recommendedName>
        <fullName evidence="3">Sulfotransferase family protein</fullName>
    </recommendedName>
</protein>
<dbReference type="OrthoDB" id="5906746at2"/>
<dbReference type="EMBL" id="SRLE01000014">
    <property type="protein sequence ID" value="TGD71363.1"/>
    <property type="molecule type" value="Genomic_DNA"/>
</dbReference>
<dbReference type="Proteomes" id="UP000298050">
    <property type="component" value="Unassembled WGS sequence"/>
</dbReference>
<evidence type="ECO:0000313" key="2">
    <source>
        <dbReference type="Proteomes" id="UP000298050"/>
    </source>
</evidence>
<proteinExistence type="predicted"/>
<gene>
    <name evidence="1" type="ORF">E4634_19015</name>
</gene>
<evidence type="ECO:0008006" key="3">
    <source>
        <dbReference type="Google" id="ProtNLM"/>
    </source>
</evidence>
<dbReference type="SUPFAM" id="SSF52540">
    <property type="entry name" value="P-loop containing nucleoside triphosphate hydrolases"/>
    <property type="match status" value="2"/>
</dbReference>
<dbReference type="AlphaFoldDB" id="A0A4Z0LVD9"/>
<name>A0A4Z0LVD9_9GAMM</name>
<accession>A0A4Z0LVD9</accession>
<comment type="caution">
    <text evidence="1">The sequence shown here is derived from an EMBL/GenBank/DDBJ whole genome shotgun (WGS) entry which is preliminary data.</text>
</comment>